<organism evidence="1 2">
    <name type="scientific">Flavobacterium frigoris</name>
    <dbReference type="NCBI Taxonomy" id="229204"/>
    <lineage>
        <taxon>Bacteria</taxon>
        <taxon>Pseudomonadati</taxon>
        <taxon>Bacteroidota</taxon>
        <taxon>Flavobacteriia</taxon>
        <taxon>Flavobacteriales</taxon>
        <taxon>Flavobacteriaceae</taxon>
        <taxon>Flavobacterium</taxon>
    </lineage>
</organism>
<reference evidence="2" key="1">
    <citation type="submission" date="2016-10" db="EMBL/GenBank/DDBJ databases">
        <authorList>
            <person name="Varghese N."/>
            <person name="Submissions S."/>
        </authorList>
    </citation>
    <scope>NUCLEOTIDE SEQUENCE [LARGE SCALE GENOMIC DNA]</scope>
    <source>
        <strain evidence="2">DSM 15719</strain>
    </source>
</reference>
<evidence type="ECO:0000313" key="1">
    <source>
        <dbReference type="EMBL" id="SER11492.1"/>
    </source>
</evidence>
<gene>
    <name evidence="1" type="ORF">SAMN05444355_10751</name>
</gene>
<dbReference type="Proteomes" id="UP000183658">
    <property type="component" value="Unassembled WGS sequence"/>
</dbReference>
<evidence type="ECO:0000313" key="2">
    <source>
        <dbReference type="Proteomes" id="UP000183658"/>
    </source>
</evidence>
<sequence length="134" mass="15531">MKNLKEFVDTLVKIEYLDHCNAYGFYPFQMYVEDKDEKGIMCSLDLGGDIRAVYHAFAEHYSKNPKRVYLAVDFPAIGDILSDFVCIIAYEKEEMTLYAIPYSVETGETFSEVRDSEILNKIHDDLGLFIYKIN</sequence>
<dbReference type="AlphaFoldDB" id="A0A1H9LJ04"/>
<keyword evidence="2" id="KW-1185">Reference proteome</keyword>
<proteinExistence type="predicted"/>
<accession>A0A1H9LJ04</accession>
<dbReference type="RefSeq" id="WP_074723441.1">
    <property type="nucleotide sequence ID" value="NZ_CBCRVS010000005.1"/>
</dbReference>
<dbReference type="EMBL" id="FOFZ01000007">
    <property type="protein sequence ID" value="SER11492.1"/>
    <property type="molecule type" value="Genomic_DNA"/>
</dbReference>
<name>A0A1H9LJ04_FLAFI</name>
<protein>
    <submittedName>
        <fullName evidence="1">Uncharacterized protein</fullName>
    </submittedName>
</protein>